<accession>A0A067JR03</accession>
<dbReference type="InterPro" id="IPR044824">
    <property type="entry name" value="MAIN-like"/>
</dbReference>
<organism evidence="2 3">
    <name type="scientific">Jatropha curcas</name>
    <name type="common">Barbados nut</name>
    <dbReference type="NCBI Taxonomy" id="180498"/>
    <lineage>
        <taxon>Eukaryota</taxon>
        <taxon>Viridiplantae</taxon>
        <taxon>Streptophyta</taxon>
        <taxon>Embryophyta</taxon>
        <taxon>Tracheophyta</taxon>
        <taxon>Spermatophyta</taxon>
        <taxon>Magnoliopsida</taxon>
        <taxon>eudicotyledons</taxon>
        <taxon>Gunneridae</taxon>
        <taxon>Pentapetalae</taxon>
        <taxon>rosids</taxon>
        <taxon>fabids</taxon>
        <taxon>Malpighiales</taxon>
        <taxon>Euphorbiaceae</taxon>
        <taxon>Crotonoideae</taxon>
        <taxon>Jatropheae</taxon>
        <taxon>Jatropha</taxon>
    </lineage>
</organism>
<evidence type="ECO:0000313" key="2">
    <source>
        <dbReference type="EMBL" id="KDP21979.1"/>
    </source>
</evidence>
<reference evidence="2 3" key="1">
    <citation type="journal article" date="2014" name="PLoS ONE">
        <title>Global Analysis of Gene Expression Profiles in Physic Nut (Jatropha curcas L.) Seedlings Exposed to Salt Stress.</title>
        <authorList>
            <person name="Zhang L."/>
            <person name="Zhang C."/>
            <person name="Wu P."/>
            <person name="Chen Y."/>
            <person name="Li M."/>
            <person name="Jiang H."/>
            <person name="Wu G."/>
        </authorList>
    </citation>
    <scope>NUCLEOTIDE SEQUENCE [LARGE SCALE GENOMIC DNA]</scope>
    <source>
        <strain evidence="3">cv. GZQX0401</strain>
        <tissue evidence="2">Young leaves</tissue>
    </source>
</reference>
<keyword evidence="3" id="KW-1185">Reference proteome</keyword>
<feature type="domain" description="Aminotransferase-like plant mobile" evidence="1">
    <location>
        <begin position="245"/>
        <end position="379"/>
    </location>
</feature>
<evidence type="ECO:0000259" key="1">
    <source>
        <dbReference type="Pfam" id="PF10536"/>
    </source>
</evidence>
<protein>
    <recommendedName>
        <fullName evidence="1">Aminotransferase-like plant mobile domain-containing protein</fullName>
    </recommendedName>
</protein>
<dbReference type="Proteomes" id="UP000027138">
    <property type="component" value="Unassembled WGS sequence"/>
</dbReference>
<dbReference type="PANTHER" id="PTHR46033:SF8">
    <property type="entry name" value="PROTEIN MAINTENANCE OF MERISTEMS-LIKE"/>
    <property type="match status" value="1"/>
</dbReference>
<dbReference type="AlphaFoldDB" id="A0A067JR03"/>
<sequence>MATENVIDWLSRGAVIDPVNRSISHDMKLREFIPKVGNSISLWYDLPNDLYWGMTEKSVKYRKSGGNAYTAKKWFDRLPIQLEDCIQEAGFGCFIDTLPRVQGRTLPSSILALMERWMDTTHTFHLLFDEITITSVDFTAIISLAFRGRFFVFADQLWTLDQPGLQASLRAAIGMEPTITPVGFAMIIGLPFRGRFIVFDDQLWTLDQLGLRTSLRAAIGMEPTISDKRVHYESIIAHYEEMPPEFMEEMDVDMVPWAFLFYLLSTTLFKNHGNDADLALLPPLQDLDVTRQYNYGAIALSYLYYKMNLYVRGAHLKVGYTRVIEIWACKHQIFSMLTLFSFDGAINKRTLPRGRAWRFSKKYAHATSDISALRQMLNVKYPWGQITEYPDFIQAREGYSCSASSMICTTLGKGCMGGTAFVPGAYAIVVRTQLLVHVPPPTEIDAFVEAKELDRDQHEKRVRRGFDFEAPDTAVIIGTLEHGSFIFECTGRATWGMLETHLVSIANCNEVCQLYEAARLKLAMARLSDEHISLWAFKKIQVMNPPSDHLMSDYKSRVYVLCYRRLTGNTVENWTAIFQDLTTDGFRLTCPWWYIERVTVSFYLLCMPLCRLTMAVAYYPNRVARQFGWHQAVPDHTLFEGGLITQQFLSRFISTWPSHMTIPISDVVDTSSSDLYHL</sequence>
<dbReference type="EMBL" id="KK915515">
    <property type="protein sequence ID" value="KDP21979.1"/>
    <property type="molecule type" value="Genomic_DNA"/>
</dbReference>
<proteinExistence type="predicted"/>
<dbReference type="PANTHER" id="PTHR46033">
    <property type="entry name" value="PROTEIN MAIN-LIKE 2"/>
    <property type="match status" value="1"/>
</dbReference>
<dbReference type="GO" id="GO:0010073">
    <property type="term" value="P:meristem maintenance"/>
    <property type="evidence" value="ECO:0007669"/>
    <property type="project" value="InterPro"/>
</dbReference>
<gene>
    <name evidence="2" type="ORF">JCGZ_03182</name>
</gene>
<evidence type="ECO:0000313" key="3">
    <source>
        <dbReference type="Proteomes" id="UP000027138"/>
    </source>
</evidence>
<name>A0A067JR03_JATCU</name>
<dbReference type="InterPro" id="IPR019557">
    <property type="entry name" value="AminoTfrase-like_pln_mobile"/>
</dbReference>
<dbReference type="Pfam" id="PF10536">
    <property type="entry name" value="PMD"/>
    <property type="match status" value="1"/>
</dbReference>